<dbReference type="EMBL" id="CAJVPS010017710">
    <property type="protein sequence ID" value="CAG8694766.1"/>
    <property type="molecule type" value="Genomic_DNA"/>
</dbReference>
<reference evidence="1" key="1">
    <citation type="submission" date="2021-06" db="EMBL/GenBank/DDBJ databases">
        <authorList>
            <person name="Kallberg Y."/>
            <person name="Tangrot J."/>
            <person name="Rosling A."/>
        </authorList>
    </citation>
    <scope>NUCLEOTIDE SEQUENCE</scope>
    <source>
        <strain evidence="1">FL130A</strain>
    </source>
</reference>
<dbReference type="AlphaFoldDB" id="A0A9N9EX07"/>
<keyword evidence="2" id="KW-1185">Reference proteome</keyword>
<evidence type="ECO:0000313" key="2">
    <source>
        <dbReference type="Proteomes" id="UP000789508"/>
    </source>
</evidence>
<feature type="non-terminal residue" evidence="1">
    <location>
        <position position="1"/>
    </location>
</feature>
<protein>
    <submittedName>
        <fullName evidence="1">14364_t:CDS:1</fullName>
    </submittedName>
</protein>
<dbReference type="OrthoDB" id="2307576at2759"/>
<name>A0A9N9EX07_9GLOM</name>
<organism evidence="1 2">
    <name type="scientific">Ambispora leptoticha</name>
    <dbReference type="NCBI Taxonomy" id="144679"/>
    <lineage>
        <taxon>Eukaryota</taxon>
        <taxon>Fungi</taxon>
        <taxon>Fungi incertae sedis</taxon>
        <taxon>Mucoromycota</taxon>
        <taxon>Glomeromycotina</taxon>
        <taxon>Glomeromycetes</taxon>
        <taxon>Archaeosporales</taxon>
        <taxon>Ambisporaceae</taxon>
        <taxon>Ambispora</taxon>
    </lineage>
</organism>
<gene>
    <name evidence="1" type="ORF">ALEPTO_LOCUS11339</name>
</gene>
<accession>A0A9N9EX07</accession>
<sequence>MTKIHELTIFEKDEVIGLHKDKTVIPNPHSRRLPLLKVINKCHFIHTAIANKKDSANEITEKFNNLGLTELSIITARCVLHEYSYHGHV</sequence>
<dbReference type="Proteomes" id="UP000789508">
    <property type="component" value="Unassembled WGS sequence"/>
</dbReference>
<proteinExistence type="predicted"/>
<comment type="caution">
    <text evidence="1">The sequence shown here is derived from an EMBL/GenBank/DDBJ whole genome shotgun (WGS) entry which is preliminary data.</text>
</comment>
<evidence type="ECO:0000313" key="1">
    <source>
        <dbReference type="EMBL" id="CAG8694766.1"/>
    </source>
</evidence>